<dbReference type="AlphaFoldDB" id="A0A484I6X0"/>
<feature type="region of interest" description="Disordered" evidence="1">
    <location>
        <begin position="274"/>
        <end position="341"/>
    </location>
</feature>
<keyword evidence="3" id="KW-1185">Reference proteome</keyword>
<evidence type="ECO:0000313" key="3">
    <source>
        <dbReference type="Proteomes" id="UP000294299"/>
    </source>
</evidence>
<dbReference type="Proteomes" id="UP000294299">
    <property type="component" value="Chromosome NFRAN"/>
</dbReference>
<feature type="region of interest" description="Disordered" evidence="1">
    <location>
        <begin position="360"/>
        <end position="493"/>
    </location>
</feature>
<proteinExistence type="predicted"/>
<protein>
    <submittedName>
        <fullName evidence="2">Uncharacterized protein</fullName>
    </submittedName>
</protein>
<dbReference type="EMBL" id="LR216287">
    <property type="protein sequence ID" value="VFJ13478.1"/>
    <property type="molecule type" value="Genomic_DNA"/>
</dbReference>
<dbReference type="KEGG" id="nfn:NFRAN_1156"/>
<organism evidence="2 3">
    <name type="scientific">Candidatus Nitrosocosmicus franklandianus</name>
    <dbReference type="NCBI Taxonomy" id="1798806"/>
    <lineage>
        <taxon>Archaea</taxon>
        <taxon>Nitrososphaerota</taxon>
        <taxon>Nitrososphaeria</taxon>
        <taxon>Nitrososphaerales</taxon>
        <taxon>Nitrososphaeraceae</taxon>
        <taxon>Candidatus Nitrosocosmicus</taxon>
    </lineage>
</organism>
<accession>A0A484I6X0</accession>
<feature type="compositionally biased region" description="Acidic residues" evidence="1">
    <location>
        <begin position="309"/>
        <end position="319"/>
    </location>
</feature>
<feature type="compositionally biased region" description="Polar residues" evidence="1">
    <location>
        <begin position="425"/>
        <end position="434"/>
    </location>
</feature>
<gene>
    <name evidence="2" type="ORF">NFRAN_1156</name>
</gene>
<feature type="compositionally biased region" description="Acidic residues" evidence="1">
    <location>
        <begin position="474"/>
        <end position="493"/>
    </location>
</feature>
<name>A0A484I6X0_9ARCH</name>
<reference evidence="2 3" key="1">
    <citation type="submission" date="2019-02" db="EMBL/GenBank/DDBJ databases">
        <authorList>
            <person name="Lehtovirta-Morley E L."/>
        </authorList>
    </citation>
    <scope>NUCLEOTIDE SEQUENCE [LARGE SCALE GENOMIC DNA]</scope>
    <source>
        <strain evidence="2">NFRAN1</strain>
    </source>
</reference>
<evidence type="ECO:0000313" key="2">
    <source>
        <dbReference type="EMBL" id="VFJ13478.1"/>
    </source>
</evidence>
<evidence type="ECO:0000256" key="1">
    <source>
        <dbReference type="SAM" id="MobiDB-lite"/>
    </source>
</evidence>
<sequence length="493" mass="52297">MLQFFSIILILTMSLPTMFSSTVPYHGVDISYMGSAIAQLSGDNTSVIQITSTSTYTDEFGSFHIIGEVNNTSTQPQTNIIITAILSNLATNSIVGNYSALSSIETLRSGELSPFDIVIQNPQQILGTFDFMEFSVTSESALAEKPANLVLNGSSSYVDNVGNPHITGNIINKGQAPEQFINLVATFYDNSSLGVVGTQSFGLDIGNLPSNQMVPFDITITDNKTKSQGAFYSLNVDSVQSSMSPPLNPKFVFGSGGFTTEQFFTGESVAPYAPLLPLTSNGQGSNDNNDDDDDDNNNGNSGSRNNDNNGDDLDCEDIDERNFPVGDNDPNNFDADGDGIGCEAEDLNNNGDDLDCEDIDERNFPVGDNDPNNFDADGDGIGCENEGGSNNQTNNDEVEEPKTDNGTTQADVNGIDGTGIVGTAGESSTNNSEQTDPDGSGASNEQSPEIANGNGNDNNGEENSNENQSKENNDGNDNDGEGQDDNSENDENN</sequence>
<feature type="compositionally biased region" description="Low complexity" evidence="1">
    <location>
        <begin position="297"/>
        <end position="308"/>
    </location>
</feature>